<dbReference type="PROSITE" id="PS00108">
    <property type="entry name" value="PROTEIN_KINASE_ST"/>
    <property type="match status" value="1"/>
</dbReference>
<protein>
    <recommendedName>
        <fullName evidence="8">Protein kinase domain-containing protein</fullName>
    </recommendedName>
</protein>
<dbReference type="Gene3D" id="3.30.200.20">
    <property type="entry name" value="Phosphorylase Kinase, domain 1"/>
    <property type="match status" value="1"/>
</dbReference>
<keyword evidence="1" id="KW-0723">Serine/threonine-protein kinase</keyword>
<keyword evidence="7" id="KW-0175">Coiled coil</keyword>
<feature type="binding site" evidence="6">
    <location>
        <position position="481"/>
    </location>
    <ligand>
        <name>ATP</name>
        <dbReference type="ChEBI" id="CHEBI:30616"/>
    </ligand>
</feature>
<evidence type="ECO:0000256" key="6">
    <source>
        <dbReference type="PROSITE-ProRule" id="PRU10141"/>
    </source>
</evidence>
<name>A0BWJ4_PARTE</name>
<dbReference type="FunFam" id="1.10.510.10:FF:000008">
    <property type="entry name" value="Non-specific serine/threonine protein kinase"/>
    <property type="match status" value="1"/>
</dbReference>
<dbReference type="Gene3D" id="1.10.510.10">
    <property type="entry name" value="Transferase(Phosphotransferase) domain 1"/>
    <property type="match status" value="1"/>
</dbReference>
<dbReference type="PROSITE" id="PS50011">
    <property type="entry name" value="PROTEIN_KINASE_DOM"/>
    <property type="match status" value="1"/>
</dbReference>
<dbReference type="OMA" id="NSHPFLC"/>
<feature type="coiled-coil region" evidence="7">
    <location>
        <begin position="145"/>
        <end position="243"/>
    </location>
</feature>
<dbReference type="HOGENOM" id="CLU_310683_0_0_1"/>
<dbReference type="EMBL" id="CT868022">
    <property type="protein sequence ID" value="CAK62911.1"/>
    <property type="molecule type" value="Genomic_DNA"/>
</dbReference>
<keyword evidence="2" id="KW-0808">Transferase</keyword>
<evidence type="ECO:0000256" key="4">
    <source>
        <dbReference type="ARBA" id="ARBA00022777"/>
    </source>
</evidence>
<keyword evidence="4" id="KW-0418">Kinase</keyword>
<gene>
    <name evidence="9" type="ORF">GSPATT00032763001</name>
</gene>
<dbReference type="InterPro" id="IPR000719">
    <property type="entry name" value="Prot_kinase_dom"/>
</dbReference>
<feature type="domain" description="Protein kinase" evidence="8">
    <location>
        <begin position="452"/>
        <end position="714"/>
    </location>
</feature>
<dbReference type="InterPro" id="IPR045270">
    <property type="entry name" value="STKc_AGC"/>
</dbReference>
<dbReference type="KEGG" id="ptm:GSPATT00032763001"/>
<dbReference type="InParanoid" id="A0BWJ4"/>
<evidence type="ECO:0000256" key="7">
    <source>
        <dbReference type="SAM" id="Coils"/>
    </source>
</evidence>
<evidence type="ECO:0000256" key="2">
    <source>
        <dbReference type="ARBA" id="ARBA00022679"/>
    </source>
</evidence>
<dbReference type="OrthoDB" id="63267at2759"/>
<organism evidence="9 10">
    <name type="scientific">Paramecium tetraurelia</name>
    <dbReference type="NCBI Taxonomy" id="5888"/>
    <lineage>
        <taxon>Eukaryota</taxon>
        <taxon>Sar</taxon>
        <taxon>Alveolata</taxon>
        <taxon>Ciliophora</taxon>
        <taxon>Intramacronucleata</taxon>
        <taxon>Oligohymenophorea</taxon>
        <taxon>Peniculida</taxon>
        <taxon>Parameciidae</taxon>
        <taxon>Paramecium</taxon>
    </lineage>
</organism>
<dbReference type="CDD" id="cd05123">
    <property type="entry name" value="STKc_AGC"/>
    <property type="match status" value="1"/>
</dbReference>
<dbReference type="STRING" id="5888.A0BWJ4"/>
<dbReference type="GeneID" id="5016093"/>
<dbReference type="AlphaFoldDB" id="A0BWJ4"/>
<dbReference type="RefSeq" id="XP_001430309.1">
    <property type="nucleotide sequence ID" value="XM_001430272.1"/>
</dbReference>
<dbReference type="GO" id="GO:0005524">
    <property type="term" value="F:ATP binding"/>
    <property type="evidence" value="ECO:0007669"/>
    <property type="project" value="UniProtKB-UniRule"/>
</dbReference>
<sequence>MDPLTRYKMKLEKDKQHLQEYERIQKEKEYQNEMKLRQKNDKYNNIQQKQDRQKEIGRLKAELRKNHIDRTLFQSQQIEQEKLNIVQGYQKKIAKTLDSIEKYENGYHKDYLTSLHRKLSNHSHQIECVQQQNETILENKINKINQSLELRFKKSEDVLSNLSKQNSDRKKSEKIKVETYQQLVQKHQERLQQLRDHKAQQFDEKLNKVDQLQKMKEQQQREKQLLRLEADKLKEKMSKEFEQELAVNKRLYILENEIEVNQTNTKLIMNLSFKKFNTYPQSNFLVLLCSQCQFTSCSFQLQHLFIQWSINYYFRHPKILFVFLNIVNNSKLFNQQTNITMDQKQKVQSLMSNYVKKEINRSGVVNVKVYLNNELLHSIQFPTLNQTTLNLVNHLKGLLNQPLVIGFQTLDQNIPLDFYLTQNQDLGFLTNQTIQLKPLHSIQQALISLDSFYFLQCIGVGGFSRVYLVRCKSNGQFMALKMISKQFIQEHDKFQIIQNERNIMVALAEQSNSHPFLCKLLSVFETKSWVCFALEYCPGGELFQQLKRVKRMDEQQAKFYFSQVCLAIHHLHENGIIYRDIKPENILIDQDGNIKLADFGLARPNMKDDLLAFSFCGSPEYMAPEMLLKSGHNYQIDHYCLGALLYELLTGLPPYYSNNPEQIYKNILQHDLTLPNKNCSAESRDLMQKLLQKDVFNRLGKEYGIYEILKHPWLQDKSLYKILNRQYEPPFKPDLMKMNFDQNEITKGENNFQRDLQKSLNSDNENVFTPFFSNFYFSSIIQKTQARSASITQISSSNIDDKINNLLISSKVKNVLQTHTASQPNIHCQLKQKKVSQERNQDNNKENIMKNFSSLITKTCKKHKKNNQSMPDQSCGISSEMRSLSTQKIIESQKVPSTFNTTLLKSQFTETDDDSSVNKTHKTLFGETKSLNKNFTNQCTLLRFFKQ</sequence>
<evidence type="ECO:0000313" key="10">
    <source>
        <dbReference type="Proteomes" id="UP000000600"/>
    </source>
</evidence>
<proteinExistence type="predicted"/>
<dbReference type="InterPro" id="IPR008271">
    <property type="entry name" value="Ser/Thr_kinase_AS"/>
</dbReference>
<reference evidence="9 10" key="1">
    <citation type="journal article" date="2006" name="Nature">
        <title>Global trends of whole-genome duplications revealed by the ciliate Paramecium tetraurelia.</title>
        <authorList>
            <consortium name="Genoscope"/>
            <person name="Aury J.-M."/>
            <person name="Jaillon O."/>
            <person name="Duret L."/>
            <person name="Noel B."/>
            <person name="Jubin C."/>
            <person name="Porcel B.M."/>
            <person name="Segurens B."/>
            <person name="Daubin V."/>
            <person name="Anthouard V."/>
            <person name="Aiach N."/>
            <person name="Arnaiz O."/>
            <person name="Billaut A."/>
            <person name="Beisson J."/>
            <person name="Blanc I."/>
            <person name="Bouhouche K."/>
            <person name="Camara F."/>
            <person name="Duharcourt S."/>
            <person name="Guigo R."/>
            <person name="Gogendeau D."/>
            <person name="Katinka M."/>
            <person name="Keller A.-M."/>
            <person name="Kissmehl R."/>
            <person name="Klotz C."/>
            <person name="Koll F."/>
            <person name="Le Moue A."/>
            <person name="Lepere C."/>
            <person name="Malinsky S."/>
            <person name="Nowacki M."/>
            <person name="Nowak J.K."/>
            <person name="Plattner H."/>
            <person name="Poulain J."/>
            <person name="Ruiz F."/>
            <person name="Serrano V."/>
            <person name="Zagulski M."/>
            <person name="Dessen P."/>
            <person name="Betermier M."/>
            <person name="Weissenbach J."/>
            <person name="Scarpelli C."/>
            <person name="Schachter V."/>
            <person name="Sperling L."/>
            <person name="Meyer E."/>
            <person name="Cohen J."/>
            <person name="Wincker P."/>
        </authorList>
    </citation>
    <scope>NUCLEOTIDE SEQUENCE [LARGE SCALE GENOMIC DNA]</scope>
    <source>
        <strain evidence="9 10">Stock d4-2</strain>
    </source>
</reference>
<dbReference type="GO" id="GO:0005737">
    <property type="term" value="C:cytoplasm"/>
    <property type="evidence" value="ECO:0000318"/>
    <property type="project" value="GO_Central"/>
</dbReference>
<evidence type="ECO:0000256" key="3">
    <source>
        <dbReference type="ARBA" id="ARBA00022741"/>
    </source>
</evidence>
<dbReference type="SMART" id="SM00220">
    <property type="entry name" value="S_TKc"/>
    <property type="match status" value="1"/>
</dbReference>
<dbReference type="PROSITE" id="PS00107">
    <property type="entry name" value="PROTEIN_KINASE_ATP"/>
    <property type="match status" value="1"/>
</dbReference>
<evidence type="ECO:0000256" key="1">
    <source>
        <dbReference type="ARBA" id="ARBA00022527"/>
    </source>
</evidence>
<dbReference type="InterPro" id="IPR011009">
    <property type="entry name" value="Kinase-like_dom_sf"/>
</dbReference>
<dbReference type="GO" id="GO:0004674">
    <property type="term" value="F:protein serine/threonine kinase activity"/>
    <property type="evidence" value="ECO:0000318"/>
    <property type="project" value="GO_Central"/>
</dbReference>
<dbReference type="SUPFAM" id="SSF56112">
    <property type="entry name" value="Protein kinase-like (PK-like)"/>
    <property type="match status" value="1"/>
</dbReference>
<keyword evidence="10" id="KW-1185">Reference proteome</keyword>
<dbReference type="InterPro" id="IPR017441">
    <property type="entry name" value="Protein_kinase_ATP_BS"/>
</dbReference>
<dbReference type="GO" id="GO:0005634">
    <property type="term" value="C:nucleus"/>
    <property type="evidence" value="ECO:0000318"/>
    <property type="project" value="GO_Central"/>
</dbReference>
<evidence type="ECO:0000259" key="8">
    <source>
        <dbReference type="PROSITE" id="PS50011"/>
    </source>
</evidence>
<dbReference type="PANTHER" id="PTHR24353">
    <property type="entry name" value="CYCLIC NUCLEOTIDE-DEPENDENT PROTEIN KINASE"/>
    <property type="match status" value="1"/>
</dbReference>
<keyword evidence="5 6" id="KW-0067">ATP-binding</keyword>
<evidence type="ECO:0000256" key="5">
    <source>
        <dbReference type="ARBA" id="ARBA00022840"/>
    </source>
</evidence>
<dbReference type="PANTHER" id="PTHR24353:SF37">
    <property type="entry name" value="CAMP-DEPENDENT PROTEIN KINASE CATALYTIC SUBUNIT PRKX"/>
    <property type="match status" value="1"/>
</dbReference>
<dbReference type="eggNOG" id="KOG0598">
    <property type="taxonomic scope" value="Eukaryota"/>
</dbReference>
<keyword evidence="3 6" id="KW-0547">Nucleotide-binding</keyword>
<dbReference type="Proteomes" id="UP000000600">
    <property type="component" value="Unassembled WGS sequence"/>
</dbReference>
<accession>A0BWJ4</accession>
<dbReference type="Pfam" id="PF00069">
    <property type="entry name" value="Pkinase"/>
    <property type="match status" value="1"/>
</dbReference>
<evidence type="ECO:0000313" key="9">
    <source>
        <dbReference type="EMBL" id="CAK62911.1"/>
    </source>
</evidence>